<evidence type="ECO:0000313" key="3">
    <source>
        <dbReference type="Proteomes" id="UP000811619"/>
    </source>
</evidence>
<reference evidence="2" key="1">
    <citation type="journal article" date="2020" name="bioRxiv">
        <title>Whole genome comparisons of ergot fungi reveals the divergence and evolution of species within the genus Claviceps are the result of varying mechanisms driving genome evolution and host range expansion.</title>
        <authorList>
            <person name="Wyka S.A."/>
            <person name="Mondo S.J."/>
            <person name="Liu M."/>
            <person name="Dettman J."/>
            <person name="Nalam V."/>
            <person name="Broders K.D."/>
        </authorList>
    </citation>
    <scope>NUCLEOTIDE SEQUENCE</scope>
    <source>
        <strain evidence="2">CCC 489</strain>
    </source>
</reference>
<organism evidence="2 3">
    <name type="scientific">Claviceps africana</name>
    <dbReference type="NCBI Taxonomy" id="83212"/>
    <lineage>
        <taxon>Eukaryota</taxon>
        <taxon>Fungi</taxon>
        <taxon>Dikarya</taxon>
        <taxon>Ascomycota</taxon>
        <taxon>Pezizomycotina</taxon>
        <taxon>Sordariomycetes</taxon>
        <taxon>Hypocreomycetidae</taxon>
        <taxon>Hypocreales</taxon>
        <taxon>Clavicipitaceae</taxon>
        <taxon>Claviceps</taxon>
    </lineage>
</organism>
<protein>
    <recommendedName>
        <fullName evidence="4">Cell wall protein PhiA</fullName>
    </recommendedName>
</protein>
<evidence type="ECO:0008006" key="4">
    <source>
        <dbReference type="Google" id="ProtNLM"/>
    </source>
</evidence>
<feature type="chain" id="PRO_5035418296" description="Cell wall protein PhiA" evidence="1">
    <location>
        <begin position="21"/>
        <end position="223"/>
    </location>
</feature>
<keyword evidence="3" id="KW-1185">Reference proteome</keyword>
<accession>A0A8K0J956</accession>
<dbReference type="OrthoDB" id="4093325at2759"/>
<keyword evidence="1" id="KW-0732">Signal</keyword>
<evidence type="ECO:0000256" key="1">
    <source>
        <dbReference type="SAM" id="SignalP"/>
    </source>
</evidence>
<feature type="signal peptide" evidence="1">
    <location>
        <begin position="1"/>
        <end position="20"/>
    </location>
</feature>
<dbReference type="AlphaFoldDB" id="A0A8K0J956"/>
<dbReference type="EMBL" id="SRPY01000213">
    <property type="protein sequence ID" value="KAG5927047.1"/>
    <property type="molecule type" value="Genomic_DNA"/>
</dbReference>
<proteinExistence type="predicted"/>
<gene>
    <name evidence="2" type="ORF">E4U42_002666</name>
</gene>
<dbReference type="Proteomes" id="UP000811619">
    <property type="component" value="Unassembled WGS sequence"/>
</dbReference>
<name>A0A8K0J956_9HYPO</name>
<comment type="caution">
    <text evidence="2">The sequence shown here is derived from an EMBL/GenBank/DDBJ whole genome shotgun (WGS) entry which is preliminary data.</text>
</comment>
<evidence type="ECO:0000313" key="2">
    <source>
        <dbReference type="EMBL" id="KAG5927047.1"/>
    </source>
</evidence>
<sequence>MKFSAVFSSAFMAGTALALGQTVPDPPASPELVPKVDSPAPEMAPFDPGFGVGGRSVKPKPENFQLVALKSPQPFHGAWFQASHGGLLLKLADQKATCQGQSYNYATFHLQNKQLFLYSGDAEKHQQIYVDRSAMGQGILRFADQGSALPKNAELQGWDINDAGMLVFNGVGFQACPGHLGGAWQVWLNTVRNPAGNKGCVSFNALASKDEKPVSCHYTTTEN</sequence>